<dbReference type="CDD" id="cd22231">
    <property type="entry name" value="RHH_NikR_HicB-like"/>
    <property type="match status" value="1"/>
</dbReference>
<keyword evidence="2" id="KW-1185">Reference proteome</keyword>
<dbReference type="InterPro" id="IPR013321">
    <property type="entry name" value="Arc_rbn_hlx_hlx"/>
</dbReference>
<accession>A0ABV6F887</accession>
<reference evidence="1 2" key="1">
    <citation type="submission" date="2024-09" db="EMBL/GenBank/DDBJ databases">
        <authorList>
            <person name="Sun Q."/>
            <person name="Mori K."/>
        </authorList>
    </citation>
    <scope>NUCLEOTIDE SEQUENCE [LARGE SCALE GENOMIC DNA]</scope>
    <source>
        <strain evidence="1 2">CCM 7609</strain>
    </source>
</reference>
<evidence type="ECO:0000313" key="1">
    <source>
        <dbReference type="EMBL" id="MFC0249305.1"/>
    </source>
</evidence>
<evidence type="ECO:0000313" key="2">
    <source>
        <dbReference type="Proteomes" id="UP001589766"/>
    </source>
</evidence>
<name>A0ABV6F887_9MICC</name>
<dbReference type="Proteomes" id="UP001589766">
    <property type="component" value="Unassembled WGS sequence"/>
</dbReference>
<dbReference type="EMBL" id="JBHLWH010000034">
    <property type="protein sequence ID" value="MFC0249305.1"/>
    <property type="molecule type" value="Genomic_DNA"/>
</dbReference>
<sequence length="72" mass="8005">MTTQIAVRLPDDVVGYVDTLVKEGVGSRAAVVTRALRRYQQQQQAERDAQILEETGDYEDFATLPGYASVED</sequence>
<gene>
    <name evidence="1" type="ORF">ACFFIO_12445</name>
</gene>
<dbReference type="InterPro" id="IPR010985">
    <property type="entry name" value="Ribbon_hlx_hlx"/>
</dbReference>
<organism evidence="1 2">
    <name type="scientific">Citricoccus parietis</name>
    <dbReference type="NCBI Taxonomy" id="592307"/>
    <lineage>
        <taxon>Bacteria</taxon>
        <taxon>Bacillati</taxon>
        <taxon>Actinomycetota</taxon>
        <taxon>Actinomycetes</taxon>
        <taxon>Micrococcales</taxon>
        <taxon>Micrococcaceae</taxon>
        <taxon>Citricoccus</taxon>
    </lineage>
</organism>
<dbReference type="Gene3D" id="1.10.1220.10">
    <property type="entry name" value="Met repressor-like"/>
    <property type="match status" value="1"/>
</dbReference>
<proteinExistence type="predicted"/>
<dbReference type="SUPFAM" id="SSF47598">
    <property type="entry name" value="Ribbon-helix-helix"/>
    <property type="match status" value="1"/>
</dbReference>
<comment type="caution">
    <text evidence="1">The sequence shown here is derived from an EMBL/GenBank/DDBJ whole genome shotgun (WGS) entry which is preliminary data.</text>
</comment>
<dbReference type="RefSeq" id="WP_159554439.1">
    <property type="nucleotide sequence ID" value="NZ_JBHLWH010000034.1"/>
</dbReference>
<protein>
    <submittedName>
        <fullName evidence="1">Ribbon-helix-helix domain-containing protein</fullName>
    </submittedName>
</protein>